<name>A0A5E7HUH0_PSEFL</name>
<protein>
    <submittedName>
        <fullName evidence="2">Uncharacterized protein</fullName>
    </submittedName>
</protein>
<dbReference type="RefSeq" id="WP_150783454.1">
    <property type="nucleotide sequence ID" value="NZ_CABVII010000004.1"/>
</dbReference>
<evidence type="ECO:0000313" key="2">
    <source>
        <dbReference type="EMBL" id="VVO67670.1"/>
    </source>
</evidence>
<dbReference type="InterPro" id="IPR036188">
    <property type="entry name" value="FAD/NAD-bd_sf"/>
</dbReference>
<sequence>MKNGQGGKKVAVFSDGIDALLYGYYLQRFGVSADVFFSDSSAPNIASNHLVSTWLCLQREPMAKKIAVQGIAELREIAIDLGAKVLASDSGTIIFEHRSDFVESLEQFARACRAQGLLVEVSRNAGGMGLPFGTLAAVRFMQDVSIYPRTLSNRLMESFLERGGAIYRERNFDQLRIVDDLYEMVLGGVAHYYDTVVVGGNYSPGSNRLGESPRECPESSMGIFGRYLSFERAAQIQQKMDERPSAQPKRSFFEHLLKVGKEAPNQTPELPSWAGIHPLSGVKNGYIVGQSGELAHCIAAARALAEYVSSFDELSTHEHSSSSRNVSAEPQSIPWII</sequence>
<proteinExistence type="predicted"/>
<accession>A0A5E7HUH0</accession>
<dbReference type="EMBL" id="CABVII010000004">
    <property type="protein sequence ID" value="VVO67670.1"/>
    <property type="molecule type" value="Genomic_DNA"/>
</dbReference>
<evidence type="ECO:0000256" key="1">
    <source>
        <dbReference type="SAM" id="MobiDB-lite"/>
    </source>
</evidence>
<evidence type="ECO:0000313" key="3">
    <source>
        <dbReference type="Proteomes" id="UP000385207"/>
    </source>
</evidence>
<organism evidence="2 3">
    <name type="scientific">Pseudomonas fluorescens</name>
    <dbReference type="NCBI Taxonomy" id="294"/>
    <lineage>
        <taxon>Bacteria</taxon>
        <taxon>Pseudomonadati</taxon>
        <taxon>Pseudomonadota</taxon>
        <taxon>Gammaproteobacteria</taxon>
        <taxon>Pseudomonadales</taxon>
        <taxon>Pseudomonadaceae</taxon>
        <taxon>Pseudomonas</taxon>
    </lineage>
</organism>
<dbReference type="Proteomes" id="UP000385207">
    <property type="component" value="Unassembled WGS sequence"/>
</dbReference>
<dbReference type="AlphaFoldDB" id="A0A5E7HUH0"/>
<feature type="region of interest" description="Disordered" evidence="1">
    <location>
        <begin position="318"/>
        <end position="337"/>
    </location>
</feature>
<gene>
    <name evidence="2" type="ORF">PS862_01160</name>
</gene>
<dbReference type="SUPFAM" id="SSF51905">
    <property type="entry name" value="FAD/NAD(P)-binding domain"/>
    <property type="match status" value="1"/>
</dbReference>
<reference evidence="2 3" key="1">
    <citation type="submission" date="2019-09" db="EMBL/GenBank/DDBJ databases">
        <authorList>
            <person name="Chandra G."/>
            <person name="Truman W A."/>
        </authorList>
    </citation>
    <scope>NUCLEOTIDE SEQUENCE [LARGE SCALE GENOMIC DNA]</scope>
    <source>
        <strain evidence="2">PS862</strain>
    </source>
</reference>